<dbReference type="WBParaSite" id="ES5_v2.g9649.t1">
    <property type="protein sequence ID" value="ES5_v2.g9649.t1"/>
    <property type="gene ID" value="ES5_v2.g9649"/>
</dbReference>
<reference evidence="2" key="1">
    <citation type="submission" date="2022-11" db="UniProtKB">
        <authorList>
            <consortium name="WormBaseParasite"/>
        </authorList>
    </citation>
    <scope>IDENTIFICATION</scope>
</reference>
<evidence type="ECO:0000313" key="1">
    <source>
        <dbReference type="Proteomes" id="UP000887579"/>
    </source>
</evidence>
<protein>
    <submittedName>
        <fullName evidence="2">Uncharacterized protein</fullName>
    </submittedName>
</protein>
<dbReference type="Proteomes" id="UP000887579">
    <property type="component" value="Unplaced"/>
</dbReference>
<organism evidence="1 2">
    <name type="scientific">Panagrolaimus sp. ES5</name>
    <dbReference type="NCBI Taxonomy" id="591445"/>
    <lineage>
        <taxon>Eukaryota</taxon>
        <taxon>Metazoa</taxon>
        <taxon>Ecdysozoa</taxon>
        <taxon>Nematoda</taxon>
        <taxon>Chromadorea</taxon>
        <taxon>Rhabditida</taxon>
        <taxon>Tylenchina</taxon>
        <taxon>Panagrolaimomorpha</taxon>
        <taxon>Panagrolaimoidea</taxon>
        <taxon>Panagrolaimidae</taxon>
        <taxon>Panagrolaimus</taxon>
    </lineage>
</organism>
<accession>A0AC34GXC5</accession>
<name>A0AC34GXC5_9BILA</name>
<evidence type="ECO:0000313" key="2">
    <source>
        <dbReference type="WBParaSite" id="ES5_v2.g9649.t1"/>
    </source>
</evidence>
<sequence length="352" mass="39279">MASDQNHHEFIELSPNIPSYQIDNKNAIGIDLGTEYCYAGQYLQQDGKNFVKILKIGGNGRDKLWSGVAFEGKTIHVGEAAKYELSIRKQEKRPLNGAFPNTNIDRVIKDCEACICAYGLAVLENNYIIFYFGEADSWATLVQNGRITSHVRNGICGLLMDTMNRQLKGKDLVEKSKKLANTLGEMIPILAKSCGNEVDGIILAGSDIHRPMIQGTVAPWKKKFIVYDNIPTEKVIVVGATVISAKRLHDQIQSNPLDGVIREMAQLSRNLSLYNRDTSEVFQPPPTYESIVNTNRERAPTGTPPIELNSPREQMAPQSPNWNSQETGNANSESNNEVEEEDKRMILEVTRL</sequence>
<proteinExistence type="predicted"/>